<feature type="region of interest" description="Disordered" evidence="1">
    <location>
        <begin position="20"/>
        <end position="47"/>
    </location>
</feature>
<name>A0ABU7DLW9_9TELE</name>
<comment type="caution">
    <text evidence="2">The sequence shown here is derived from an EMBL/GenBank/DDBJ whole genome shotgun (WGS) entry which is preliminary data.</text>
</comment>
<keyword evidence="3" id="KW-1185">Reference proteome</keyword>
<evidence type="ECO:0000256" key="1">
    <source>
        <dbReference type="SAM" id="MobiDB-lite"/>
    </source>
</evidence>
<reference evidence="2 3" key="1">
    <citation type="submission" date="2021-06" db="EMBL/GenBank/DDBJ databases">
        <authorList>
            <person name="Palmer J.M."/>
        </authorList>
    </citation>
    <scope>NUCLEOTIDE SEQUENCE [LARGE SCALE GENOMIC DNA]</scope>
    <source>
        <strain evidence="2 3">CL_MEX2019</strain>
        <tissue evidence="2">Muscle</tissue>
    </source>
</reference>
<protein>
    <submittedName>
        <fullName evidence="2">Uncharacterized protein</fullName>
    </submittedName>
</protein>
<feature type="non-terminal residue" evidence="2">
    <location>
        <position position="1"/>
    </location>
</feature>
<organism evidence="2 3">
    <name type="scientific">Characodon lateralis</name>
    <dbReference type="NCBI Taxonomy" id="208331"/>
    <lineage>
        <taxon>Eukaryota</taxon>
        <taxon>Metazoa</taxon>
        <taxon>Chordata</taxon>
        <taxon>Craniata</taxon>
        <taxon>Vertebrata</taxon>
        <taxon>Euteleostomi</taxon>
        <taxon>Actinopterygii</taxon>
        <taxon>Neopterygii</taxon>
        <taxon>Teleostei</taxon>
        <taxon>Neoteleostei</taxon>
        <taxon>Acanthomorphata</taxon>
        <taxon>Ovalentaria</taxon>
        <taxon>Atherinomorphae</taxon>
        <taxon>Cyprinodontiformes</taxon>
        <taxon>Goodeidae</taxon>
        <taxon>Characodon</taxon>
    </lineage>
</organism>
<sequence>RRSSFSVSWAVTWASSRWDVPGTPPEGGVQEASGIDARTTPTGSSRCGGAAALLPSSSRMAKLLTLSLREWPATLRGKLIAAACIKDLVLLVMTQIEWP</sequence>
<dbReference type="Proteomes" id="UP001352852">
    <property type="component" value="Unassembled WGS sequence"/>
</dbReference>
<proteinExistence type="predicted"/>
<evidence type="ECO:0000313" key="3">
    <source>
        <dbReference type="Proteomes" id="UP001352852"/>
    </source>
</evidence>
<gene>
    <name evidence="2" type="ORF">CHARACLAT_031558</name>
</gene>
<evidence type="ECO:0000313" key="2">
    <source>
        <dbReference type="EMBL" id="MED6275921.1"/>
    </source>
</evidence>
<accession>A0ABU7DLW9</accession>
<dbReference type="EMBL" id="JAHUTJ010029739">
    <property type="protein sequence ID" value="MED6275921.1"/>
    <property type="molecule type" value="Genomic_DNA"/>
</dbReference>